<dbReference type="InterPro" id="IPR050428">
    <property type="entry name" value="TCS_sensor_his_kinase"/>
</dbReference>
<evidence type="ECO:0000256" key="7">
    <source>
        <dbReference type="ARBA" id="ARBA00022777"/>
    </source>
</evidence>
<gene>
    <name evidence="14" type="ORF">HCU01_39820</name>
    <name evidence="15" type="ORF">SAMN05660971_01167</name>
</gene>
<dbReference type="STRING" id="44933.SAMN05660971_01167"/>
<dbReference type="Proteomes" id="UP000184123">
    <property type="component" value="Unassembled WGS sequence"/>
</dbReference>
<dbReference type="SMART" id="SM00387">
    <property type="entry name" value="HATPase_c"/>
    <property type="match status" value="1"/>
</dbReference>
<dbReference type="SUPFAM" id="SSF47384">
    <property type="entry name" value="Homodimeric domain of signal transducing histidine kinase"/>
    <property type="match status" value="1"/>
</dbReference>
<evidence type="ECO:0000256" key="5">
    <source>
        <dbReference type="ARBA" id="ARBA00022679"/>
    </source>
</evidence>
<dbReference type="PANTHER" id="PTHR45436">
    <property type="entry name" value="SENSOR HISTIDINE KINASE YKOH"/>
    <property type="match status" value="1"/>
</dbReference>
<dbReference type="InterPro" id="IPR036890">
    <property type="entry name" value="HATPase_C_sf"/>
</dbReference>
<evidence type="ECO:0000256" key="3">
    <source>
        <dbReference type="ARBA" id="ARBA00012438"/>
    </source>
</evidence>
<dbReference type="CDD" id="cd06225">
    <property type="entry name" value="HAMP"/>
    <property type="match status" value="1"/>
</dbReference>
<dbReference type="SUPFAM" id="SSF55874">
    <property type="entry name" value="ATPase domain of HSP90 chaperone/DNA topoisomerase II/histidine kinase"/>
    <property type="match status" value="1"/>
</dbReference>
<comment type="subcellular location">
    <subcellularLocation>
        <location evidence="2">Membrane</location>
    </subcellularLocation>
</comment>
<keyword evidence="7 15" id="KW-0418">Kinase</keyword>
<dbReference type="InterPro" id="IPR003594">
    <property type="entry name" value="HATPase_dom"/>
</dbReference>
<evidence type="ECO:0000313" key="14">
    <source>
        <dbReference type="EMBL" id="GEN26033.1"/>
    </source>
</evidence>
<keyword evidence="17" id="KW-1185">Reference proteome</keyword>
<feature type="domain" description="Histidine kinase" evidence="12">
    <location>
        <begin position="274"/>
        <end position="491"/>
    </location>
</feature>
<evidence type="ECO:0000313" key="15">
    <source>
        <dbReference type="EMBL" id="SHL68758.1"/>
    </source>
</evidence>
<dbReference type="EC" id="2.7.13.3" evidence="3"/>
<dbReference type="GO" id="GO:0000155">
    <property type="term" value="F:phosphorelay sensor kinase activity"/>
    <property type="evidence" value="ECO:0007669"/>
    <property type="project" value="InterPro"/>
</dbReference>
<keyword evidence="9" id="KW-0902">Two-component regulatory system</keyword>
<dbReference type="InterPro" id="IPR003660">
    <property type="entry name" value="HAMP_dom"/>
</dbReference>
<evidence type="ECO:0000256" key="4">
    <source>
        <dbReference type="ARBA" id="ARBA00022553"/>
    </source>
</evidence>
<evidence type="ECO:0000313" key="16">
    <source>
        <dbReference type="Proteomes" id="UP000184123"/>
    </source>
</evidence>
<name>A0A1M7CN86_9GAMM</name>
<dbReference type="Proteomes" id="UP000321726">
    <property type="component" value="Unassembled WGS sequence"/>
</dbReference>
<protein>
    <recommendedName>
        <fullName evidence="3">histidine kinase</fullName>
        <ecNumber evidence="3">2.7.13.3</ecNumber>
    </recommendedName>
</protein>
<dbReference type="Pfam" id="PF02518">
    <property type="entry name" value="HATPase_c"/>
    <property type="match status" value="1"/>
</dbReference>
<dbReference type="SMART" id="SM00304">
    <property type="entry name" value="HAMP"/>
    <property type="match status" value="1"/>
</dbReference>
<dbReference type="PRINTS" id="PR00344">
    <property type="entry name" value="BCTRLSENSOR"/>
</dbReference>
<dbReference type="OrthoDB" id="9804645at2"/>
<dbReference type="PROSITE" id="PS50109">
    <property type="entry name" value="HIS_KIN"/>
    <property type="match status" value="1"/>
</dbReference>
<dbReference type="Pfam" id="PF00672">
    <property type="entry name" value="HAMP"/>
    <property type="match status" value="1"/>
</dbReference>
<dbReference type="InterPro" id="IPR005467">
    <property type="entry name" value="His_kinase_dom"/>
</dbReference>
<reference evidence="14 17" key="2">
    <citation type="submission" date="2019-07" db="EMBL/GenBank/DDBJ databases">
        <title>Whole genome shotgun sequence of Halomonas cupida NBRC 102219.</title>
        <authorList>
            <person name="Hosoyama A."/>
            <person name="Uohara A."/>
            <person name="Ohji S."/>
            <person name="Ichikawa N."/>
        </authorList>
    </citation>
    <scope>NUCLEOTIDE SEQUENCE [LARGE SCALE GENOMIC DNA]</scope>
    <source>
        <strain evidence="14 17">NBRC 102219</strain>
    </source>
</reference>
<feature type="transmembrane region" description="Helical" evidence="11">
    <location>
        <begin position="187"/>
        <end position="209"/>
    </location>
</feature>
<evidence type="ECO:0000259" key="13">
    <source>
        <dbReference type="PROSITE" id="PS50885"/>
    </source>
</evidence>
<dbReference type="EMBL" id="BJXU01000186">
    <property type="protein sequence ID" value="GEN26033.1"/>
    <property type="molecule type" value="Genomic_DNA"/>
</dbReference>
<accession>A0A1M7CN86</accession>
<evidence type="ECO:0000256" key="10">
    <source>
        <dbReference type="ARBA" id="ARBA00023136"/>
    </source>
</evidence>
<dbReference type="Gene3D" id="6.10.340.10">
    <property type="match status" value="1"/>
</dbReference>
<organism evidence="15 16">
    <name type="scientific">Halomonas cupida</name>
    <dbReference type="NCBI Taxonomy" id="44933"/>
    <lineage>
        <taxon>Bacteria</taxon>
        <taxon>Pseudomonadati</taxon>
        <taxon>Pseudomonadota</taxon>
        <taxon>Gammaproteobacteria</taxon>
        <taxon>Oceanospirillales</taxon>
        <taxon>Halomonadaceae</taxon>
        <taxon>Halomonas</taxon>
    </lineage>
</organism>
<keyword evidence="6 11" id="KW-0812">Transmembrane</keyword>
<dbReference type="EMBL" id="FRCA01000002">
    <property type="protein sequence ID" value="SHL68758.1"/>
    <property type="molecule type" value="Genomic_DNA"/>
</dbReference>
<evidence type="ECO:0000256" key="6">
    <source>
        <dbReference type="ARBA" id="ARBA00022692"/>
    </source>
</evidence>
<dbReference type="Gene3D" id="3.30.565.10">
    <property type="entry name" value="Histidine kinase-like ATPase, C-terminal domain"/>
    <property type="match status" value="1"/>
</dbReference>
<dbReference type="Pfam" id="PF00512">
    <property type="entry name" value="HisKA"/>
    <property type="match status" value="1"/>
</dbReference>
<dbReference type="SUPFAM" id="SSF158472">
    <property type="entry name" value="HAMP domain-like"/>
    <property type="match status" value="1"/>
</dbReference>
<dbReference type="PANTHER" id="PTHR45436:SF5">
    <property type="entry name" value="SENSOR HISTIDINE KINASE TRCS"/>
    <property type="match status" value="1"/>
</dbReference>
<evidence type="ECO:0000256" key="11">
    <source>
        <dbReference type="SAM" id="Phobius"/>
    </source>
</evidence>
<dbReference type="CDD" id="cd00082">
    <property type="entry name" value="HisKA"/>
    <property type="match status" value="1"/>
</dbReference>
<dbReference type="GO" id="GO:0005886">
    <property type="term" value="C:plasma membrane"/>
    <property type="evidence" value="ECO:0007669"/>
    <property type="project" value="TreeGrafter"/>
</dbReference>
<evidence type="ECO:0000256" key="2">
    <source>
        <dbReference type="ARBA" id="ARBA00004370"/>
    </source>
</evidence>
<dbReference type="InterPro" id="IPR036097">
    <property type="entry name" value="HisK_dim/P_sf"/>
</dbReference>
<evidence type="ECO:0000259" key="12">
    <source>
        <dbReference type="PROSITE" id="PS50109"/>
    </source>
</evidence>
<feature type="transmembrane region" description="Helical" evidence="11">
    <location>
        <begin position="13"/>
        <end position="37"/>
    </location>
</feature>
<keyword evidence="8 11" id="KW-1133">Transmembrane helix</keyword>
<keyword evidence="4" id="KW-0597">Phosphoprotein</keyword>
<feature type="domain" description="HAMP" evidence="13">
    <location>
        <begin position="207"/>
        <end position="259"/>
    </location>
</feature>
<dbReference type="InterPro" id="IPR003661">
    <property type="entry name" value="HisK_dim/P_dom"/>
</dbReference>
<dbReference type="RefSeq" id="WP_073434063.1">
    <property type="nucleotide sequence ID" value="NZ_BJXU01000186.1"/>
</dbReference>
<dbReference type="AlphaFoldDB" id="A0A1M7CN86"/>
<proteinExistence type="predicted"/>
<keyword evidence="5" id="KW-0808">Transferase</keyword>
<dbReference type="Gene3D" id="1.10.287.130">
    <property type="match status" value="1"/>
</dbReference>
<dbReference type="InterPro" id="IPR004358">
    <property type="entry name" value="Sig_transdc_His_kin-like_C"/>
</dbReference>
<dbReference type="SMART" id="SM00388">
    <property type="entry name" value="HisKA"/>
    <property type="match status" value="1"/>
</dbReference>
<evidence type="ECO:0000256" key="1">
    <source>
        <dbReference type="ARBA" id="ARBA00000085"/>
    </source>
</evidence>
<evidence type="ECO:0000256" key="8">
    <source>
        <dbReference type="ARBA" id="ARBA00022989"/>
    </source>
</evidence>
<comment type="catalytic activity">
    <reaction evidence="1">
        <text>ATP + protein L-histidine = ADP + protein N-phospho-L-histidine.</text>
        <dbReference type="EC" id="2.7.13.3"/>
    </reaction>
</comment>
<sequence length="494" mass="53636">MKRFSVPRLFRSLYARIAFIYLTSLVIMSLAAAWVAVAQFDQLGREWLQRSQLDLAQQLATVMQEPLTHGANSAQAQAAAERIFNINPSVTLYAVDLDGKVVAAWSTRDCGEGAVIETAPIRQILSETPMLPVYATMPCAGGENVFSAAHVTFGADQQPGYLLVSLEANAHLTMVGMWQTSSIMRSMLFAGAGALVLSAGAGLLLFALMTRRFSQLTHAVQRFAQGDYRKRIPADIDDEIGQAGRAFNDMAATIEAQLEALRVNDSQRRELIANLSHDFRTPLTSVQGYAQQLRQAPDLSDTRSQKMVESILSNVDRLARLANQLSQLSRFDVSDRPLAVEAFSLTELAYDIVGKFQPHADATGVALSVDSSIGLQQITADLELIDRAITNLVDNALSATGEGGAVTIELRAHDAGIEVSVIDTGVGLSSEEITLVVQRFYRTEGSRSRGEGSGLGLSIVTEILARHRSRLELTSRPGKGTRARFVLNDVIDTV</sequence>
<evidence type="ECO:0000313" key="17">
    <source>
        <dbReference type="Proteomes" id="UP000321726"/>
    </source>
</evidence>
<dbReference type="PROSITE" id="PS50885">
    <property type="entry name" value="HAMP"/>
    <property type="match status" value="1"/>
</dbReference>
<reference evidence="15 16" key="1">
    <citation type="submission" date="2016-11" db="EMBL/GenBank/DDBJ databases">
        <authorList>
            <person name="Jaros S."/>
            <person name="Januszkiewicz K."/>
            <person name="Wedrychowicz H."/>
        </authorList>
    </citation>
    <scope>NUCLEOTIDE SEQUENCE [LARGE SCALE GENOMIC DNA]</scope>
    <source>
        <strain evidence="15 16">DSM 4740</strain>
    </source>
</reference>
<keyword evidence="10 11" id="KW-0472">Membrane</keyword>
<evidence type="ECO:0000256" key="9">
    <source>
        <dbReference type="ARBA" id="ARBA00023012"/>
    </source>
</evidence>